<gene>
    <name evidence="2" type="ORF">LMJ30_07675</name>
</gene>
<reference evidence="2 3" key="1">
    <citation type="submission" date="2021-11" db="EMBL/GenBank/DDBJ databases">
        <authorList>
            <person name="Huq M.A."/>
        </authorList>
    </citation>
    <scope>NUCLEOTIDE SEQUENCE [LARGE SCALE GENOMIC DNA]</scope>
    <source>
        <strain evidence="2 3">MAHUQ-52</strain>
    </source>
</reference>
<feature type="chain" id="PRO_5045915152" evidence="1">
    <location>
        <begin position="36"/>
        <end position="364"/>
    </location>
</feature>
<evidence type="ECO:0000313" key="3">
    <source>
        <dbReference type="Proteomes" id="UP001198701"/>
    </source>
</evidence>
<accession>A0ABS8IR12</accession>
<evidence type="ECO:0000256" key="1">
    <source>
        <dbReference type="SAM" id="SignalP"/>
    </source>
</evidence>
<dbReference type="RefSeq" id="WP_229431754.1">
    <property type="nucleotide sequence ID" value="NZ_JAJHPV010000012.1"/>
</dbReference>
<protein>
    <submittedName>
        <fullName evidence="2">Uncharacterized protein</fullName>
    </submittedName>
</protein>
<name>A0ABS8IR12_9BURK</name>
<sequence>MATSPRSRRMRVLASSTGHAALLAALFASQLPASAAPVKQRTKAQSDTVDFAKLAQHRPRKCAPDVAAVAGPAGWKEAAPQCVWQGRLQMRRWQANAVQGACVSRAAGWLAWQRPRVGVAPVSPGAAWHSGWKSHYLAGPAEGEIQRIATVEMREPGVWTATEWTWSPSPRPATRAWQEGRWRLIAQVASTVRAAEGAPAGPLRQAWEKNLKGRPGEIAPDGWRWSSEGKCLRMAPMAPASVPLPLPHAREDARLEQRAAMQIQLARRYPGATFLMPFRLLDAPAAAPRSGAKYAAIWTERTNVTGQLWIPQKSGEPAVRAQVSTSLPARYDTPSGLAASSGALRAIEGELSGIADTWSADHER</sequence>
<keyword evidence="1" id="KW-0732">Signal</keyword>
<dbReference type="EMBL" id="JAJHPV010000012">
    <property type="protein sequence ID" value="MCC6070830.1"/>
    <property type="molecule type" value="Genomic_DNA"/>
</dbReference>
<proteinExistence type="predicted"/>
<keyword evidence="3" id="KW-1185">Reference proteome</keyword>
<dbReference type="Proteomes" id="UP001198701">
    <property type="component" value="Unassembled WGS sequence"/>
</dbReference>
<feature type="signal peptide" evidence="1">
    <location>
        <begin position="1"/>
        <end position="35"/>
    </location>
</feature>
<comment type="caution">
    <text evidence="2">The sequence shown here is derived from an EMBL/GenBank/DDBJ whole genome shotgun (WGS) entry which is preliminary data.</text>
</comment>
<evidence type="ECO:0000313" key="2">
    <source>
        <dbReference type="EMBL" id="MCC6070830.1"/>
    </source>
</evidence>
<organism evidence="2 3">
    <name type="scientific">Massilia agrisoli</name>
    <dbReference type="NCBI Taxonomy" id="2892444"/>
    <lineage>
        <taxon>Bacteria</taxon>
        <taxon>Pseudomonadati</taxon>
        <taxon>Pseudomonadota</taxon>
        <taxon>Betaproteobacteria</taxon>
        <taxon>Burkholderiales</taxon>
        <taxon>Oxalobacteraceae</taxon>
        <taxon>Telluria group</taxon>
        <taxon>Massilia</taxon>
    </lineage>
</organism>